<gene>
    <name evidence="3" type="ORF">FD41_GL002209</name>
    <name evidence="2" type="ORF">JCM14108_52</name>
</gene>
<reference evidence="2" key="1">
    <citation type="journal article" date="2014" name="Genome Announc.">
        <title>Draft Genome Sequences of Two Lactobacillus Strains, L. farraginis JCM 14108T and L. composti JCM 14202T, Isolated from Compost of Distilled Shochu Residue.</title>
        <authorList>
            <person name="Yuki M."/>
            <person name="Oshima K."/>
            <person name="Suda W."/>
            <person name="Kitahara M."/>
            <person name="Kitamura K."/>
            <person name="Iida T."/>
            <person name="Hattori M."/>
            <person name="Ohkuma M."/>
        </authorList>
    </citation>
    <scope>NUCLEOTIDE SEQUENCE [LARGE SCALE GENOMIC DNA]</scope>
    <source>
        <strain evidence="2">JCM 14108</strain>
    </source>
</reference>
<organism evidence="2 4">
    <name type="scientific">Lentilactobacillus farraginis DSM 18382 = JCM 14108</name>
    <dbReference type="NCBI Taxonomy" id="1423743"/>
    <lineage>
        <taxon>Bacteria</taxon>
        <taxon>Bacillati</taxon>
        <taxon>Bacillota</taxon>
        <taxon>Bacilli</taxon>
        <taxon>Lactobacillales</taxon>
        <taxon>Lactobacillaceae</taxon>
        <taxon>Lentilactobacillus</taxon>
    </lineage>
</organism>
<comment type="caution">
    <text evidence="2">The sequence shown here is derived from an EMBL/GenBank/DDBJ whole genome shotgun (WGS) entry which is preliminary data.</text>
</comment>
<dbReference type="PATRIC" id="fig|1423743.5.peg.2269"/>
<dbReference type="EMBL" id="AZFY01000034">
    <property type="protein sequence ID" value="KRM10027.1"/>
    <property type="molecule type" value="Genomic_DNA"/>
</dbReference>
<proteinExistence type="predicted"/>
<keyword evidence="1" id="KW-0472">Membrane</keyword>
<keyword evidence="1" id="KW-1133">Transmembrane helix</keyword>
<evidence type="ECO:0000313" key="4">
    <source>
        <dbReference type="Proteomes" id="UP000019488"/>
    </source>
</evidence>
<keyword evidence="5" id="KW-1185">Reference proteome</keyword>
<dbReference type="EMBL" id="BAKI01000001">
    <property type="protein sequence ID" value="GAF35176.1"/>
    <property type="molecule type" value="Genomic_DNA"/>
</dbReference>
<sequence length="60" mass="7113">MSKNNHDGFALVDSIIGLTIISLFSIFYIGITRQMNRQIDNHQQTMMTERNRYEDQLHQK</sequence>
<dbReference type="RefSeq" id="WP_035177213.1">
    <property type="nucleotide sequence ID" value="NZ_AZFY01000034.1"/>
</dbReference>
<name>X0PFS5_9LACO</name>
<dbReference type="eggNOG" id="ENOG5030AV7">
    <property type="taxonomic scope" value="Bacteria"/>
</dbReference>
<dbReference type="Proteomes" id="UP000051966">
    <property type="component" value="Unassembled WGS sequence"/>
</dbReference>
<evidence type="ECO:0000313" key="5">
    <source>
        <dbReference type="Proteomes" id="UP000051966"/>
    </source>
</evidence>
<dbReference type="Proteomes" id="UP000019488">
    <property type="component" value="Unassembled WGS sequence"/>
</dbReference>
<keyword evidence="1" id="KW-0812">Transmembrane</keyword>
<protein>
    <submittedName>
        <fullName evidence="2">Uncharacterized protein</fullName>
    </submittedName>
</protein>
<dbReference type="AlphaFoldDB" id="X0PFS5"/>
<evidence type="ECO:0000256" key="1">
    <source>
        <dbReference type="SAM" id="Phobius"/>
    </source>
</evidence>
<accession>X0PFS5</accession>
<evidence type="ECO:0000313" key="3">
    <source>
        <dbReference type="EMBL" id="KRM10027.1"/>
    </source>
</evidence>
<evidence type="ECO:0000313" key="2">
    <source>
        <dbReference type="EMBL" id="GAF35176.1"/>
    </source>
</evidence>
<feature type="transmembrane region" description="Helical" evidence="1">
    <location>
        <begin position="12"/>
        <end position="31"/>
    </location>
</feature>
<dbReference type="STRING" id="1423743.FD41_GL002209"/>
<reference evidence="3 5" key="2">
    <citation type="journal article" date="2015" name="Genome Announc.">
        <title>Expanding the biotechnology potential of lactobacilli through comparative genomics of 213 strains and associated genera.</title>
        <authorList>
            <person name="Sun Z."/>
            <person name="Harris H.M."/>
            <person name="McCann A."/>
            <person name="Guo C."/>
            <person name="Argimon S."/>
            <person name="Zhang W."/>
            <person name="Yang X."/>
            <person name="Jeffery I.B."/>
            <person name="Cooney J.C."/>
            <person name="Kagawa T.F."/>
            <person name="Liu W."/>
            <person name="Song Y."/>
            <person name="Salvetti E."/>
            <person name="Wrobel A."/>
            <person name="Rasinkangas P."/>
            <person name="Parkhill J."/>
            <person name="Rea M.C."/>
            <person name="O'Sullivan O."/>
            <person name="Ritari J."/>
            <person name="Douillard F.P."/>
            <person name="Paul Ross R."/>
            <person name="Yang R."/>
            <person name="Briner A.E."/>
            <person name="Felis G.E."/>
            <person name="de Vos W.M."/>
            <person name="Barrangou R."/>
            <person name="Klaenhammer T.R."/>
            <person name="Caufield P.W."/>
            <person name="Cui Y."/>
            <person name="Zhang H."/>
            <person name="O'Toole P.W."/>
        </authorList>
    </citation>
    <scope>NUCLEOTIDE SEQUENCE [LARGE SCALE GENOMIC DNA]</scope>
    <source>
        <strain evidence="3 5">DSM 18382</strain>
    </source>
</reference>